<feature type="compositionally biased region" description="Basic and acidic residues" evidence="1">
    <location>
        <begin position="18"/>
        <end position="41"/>
    </location>
</feature>
<evidence type="ECO:0000256" key="1">
    <source>
        <dbReference type="SAM" id="MobiDB-lite"/>
    </source>
</evidence>
<accession>H1W508</accession>
<sequence>MPRFSVSFGRRRSTVNSDEFHEEPTATKERPTSFRVMERTEVGGQKSFDGGHRLNYSDPSLGDNMFSDVKNNRYVYPFVPP</sequence>
<evidence type="ECO:0000313" key="3">
    <source>
        <dbReference type="Proteomes" id="UP000007174"/>
    </source>
</evidence>
<proteinExistence type="predicted"/>
<dbReference type="AlphaFoldDB" id="H1W508"/>
<reference evidence="3" key="1">
    <citation type="journal article" date="2012" name="Nat. Genet.">
        <title>Lifestyle transitions in plant pathogenic Colletotrichum fungi deciphered by genome and transcriptome analyses.</title>
        <authorList>
            <person name="O'Connell R.J."/>
            <person name="Thon M.R."/>
            <person name="Hacquard S."/>
            <person name="Amyotte S.G."/>
            <person name="Kleemann J."/>
            <person name="Torres M.F."/>
            <person name="Damm U."/>
            <person name="Buiate E.A."/>
            <person name="Epstein L."/>
            <person name="Alkan N."/>
            <person name="Altmueller J."/>
            <person name="Alvarado-Balderrama L."/>
            <person name="Bauser C.A."/>
            <person name="Becker C."/>
            <person name="Birren B.W."/>
            <person name="Chen Z."/>
            <person name="Choi J."/>
            <person name="Crouch J.A."/>
            <person name="Duvick J.P."/>
            <person name="Farman M.A."/>
            <person name="Gan P."/>
            <person name="Heiman D."/>
            <person name="Henrissat B."/>
            <person name="Howard R.J."/>
            <person name="Kabbage M."/>
            <person name="Koch C."/>
            <person name="Kracher B."/>
            <person name="Kubo Y."/>
            <person name="Law A.D."/>
            <person name="Lebrun M.-H."/>
            <person name="Lee Y.-H."/>
            <person name="Miyara I."/>
            <person name="Moore N."/>
            <person name="Neumann U."/>
            <person name="Nordstroem K."/>
            <person name="Panaccione D.G."/>
            <person name="Panstruga R."/>
            <person name="Place M."/>
            <person name="Proctor R.H."/>
            <person name="Prusky D."/>
            <person name="Rech G."/>
            <person name="Reinhardt R."/>
            <person name="Rollins J.A."/>
            <person name="Rounsley S."/>
            <person name="Schardl C.L."/>
            <person name="Schwartz D.C."/>
            <person name="Shenoy N."/>
            <person name="Shirasu K."/>
            <person name="Sikhakolli U.R."/>
            <person name="Stueber K."/>
            <person name="Sukno S.A."/>
            <person name="Sweigard J.A."/>
            <person name="Takano Y."/>
            <person name="Takahara H."/>
            <person name="Trail F."/>
            <person name="van der Does H.C."/>
            <person name="Voll L.M."/>
            <person name="Will I."/>
            <person name="Young S."/>
            <person name="Zeng Q."/>
            <person name="Zhang J."/>
            <person name="Zhou S."/>
            <person name="Dickman M.B."/>
            <person name="Schulze-Lefert P."/>
            <person name="Ver Loren van Themaat E."/>
            <person name="Ma L.-J."/>
            <person name="Vaillancourt L.J."/>
        </authorList>
    </citation>
    <scope>NUCLEOTIDE SEQUENCE [LARGE SCALE GENOMIC DNA]</scope>
    <source>
        <strain evidence="3">IMI 349063</strain>
    </source>
</reference>
<protein>
    <submittedName>
        <fullName evidence="2">Uncharacterized protein</fullName>
    </submittedName>
</protein>
<dbReference type="STRING" id="759273.H1W508"/>
<gene>
    <name evidence="2" type="ORF">CH063_15913</name>
</gene>
<feature type="region of interest" description="Disordered" evidence="1">
    <location>
        <begin position="1"/>
        <end position="62"/>
    </location>
</feature>
<name>H1W508_COLHI</name>
<dbReference type="EMBL" id="CACQ02009881">
    <property type="protein sequence ID" value="CCF47572.1"/>
    <property type="molecule type" value="Genomic_DNA"/>
</dbReference>
<evidence type="ECO:0000313" key="2">
    <source>
        <dbReference type="EMBL" id="CCF47572.1"/>
    </source>
</evidence>
<dbReference type="Proteomes" id="UP000007174">
    <property type="component" value="Unassembled WGS sequence"/>
</dbReference>
<organism evidence="2 3">
    <name type="scientific">Colletotrichum higginsianum (strain IMI 349063)</name>
    <name type="common">Crucifer anthracnose fungus</name>
    <dbReference type="NCBI Taxonomy" id="759273"/>
    <lineage>
        <taxon>Eukaryota</taxon>
        <taxon>Fungi</taxon>
        <taxon>Dikarya</taxon>
        <taxon>Ascomycota</taxon>
        <taxon>Pezizomycotina</taxon>
        <taxon>Sordariomycetes</taxon>
        <taxon>Hypocreomycetidae</taxon>
        <taxon>Glomerellales</taxon>
        <taxon>Glomerellaceae</taxon>
        <taxon>Colletotrichum</taxon>
        <taxon>Colletotrichum destructivum species complex</taxon>
    </lineage>
</organism>
<dbReference type="HOGENOM" id="CLU_2573764_0_0_1"/>
<dbReference type="VEuPathDB" id="FungiDB:CH63R_11817"/>